<dbReference type="EMBL" id="CP133623">
    <property type="protein sequence ID" value="WMV57993.1"/>
    <property type="molecule type" value="Genomic_DNA"/>
</dbReference>
<evidence type="ECO:0000313" key="2">
    <source>
        <dbReference type="Proteomes" id="UP001234989"/>
    </source>
</evidence>
<dbReference type="Proteomes" id="UP001234989">
    <property type="component" value="Chromosome 12"/>
</dbReference>
<protein>
    <submittedName>
        <fullName evidence="1">Uncharacterized protein</fullName>
    </submittedName>
</protein>
<accession>A0AAF1A221</accession>
<reference evidence="1" key="1">
    <citation type="submission" date="2023-08" db="EMBL/GenBank/DDBJ databases">
        <title>A de novo genome assembly of Solanum verrucosum Schlechtendal, a Mexican diploid species geographically isolated from the other diploid A-genome species in potato relatives.</title>
        <authorList>
            <person name="Hosaka K."/>
        </authorList>
    </citation>
    <scope>NUCLEOTIDE SEQUENCE</scope>
    <source>
        <tissue evidence="1">Young leaves</tissue>
    </source>
</reference>
<evidence type="ECO:0000313" key="1">
    <source>
        <dbReference type="EMBL" id="WMV57993.1"/>
    </source>
</evidence>
<organism evidence="1 2">
    <name type="scientific">Solanum verrucosum</name>
    <dbReference type="NCBI Taxonomy" id="315347"/>
    <lineage>
        <taxon>Eukaryota</taxon>
        <taxon>Viridiplantae</taxon>
        <taxon>Streptophyta</taxon>
        <taxon>Embryophyta</taxon>
        <taxon>Tracheophyta</taxon>
        <taxon>Spermatophyta</taxon>
        <taxon>Magnoliopsida</taxon>
        <taxon>eudicotyledons</taxon>
        <taxon>Gunneridae</taxon>
        <taxon>Pentapetalae</taxon>
        <taxon>asterids</taxon>
        <taxon>lamiids</taxon>
        <taxon>Solanales</taxon>
        <taxon>Solanaceae</taxon>
        <taxon>Solanoideae</taxon>
        <taxon>Solaneae</taxon>
        <taxon>Solanum</taxon>
    </lineage>
</organism>
<sequence>MGLSVVRQRPSL</sequence>
<keyword evidence="2" id="KW-1185">Reference proteome</keyword>
<gene>
    <name evidence="1" type="ORF">MTR67_051378</name>
</gene>
<name>A0AAF1A221_SOLVR</name>
<proteinExistence type="predicted"/>